<dbReference type="AlphaFoldDB" id="A0ABD0Q1K1"/>
<evidence type="ECO:0000256" key="1">
    <source>
        <dbReference type="SAM" id="Coils"/>
    </source>
</evidence>
<accession>A0ABD0Q1K1</accession>
<feature type="coiled-coil region" evidence="1">
    <location>
        <begin position="277"/>
        <end position="398"/>
    </location>
</feature>
<dbReference type="Proteomes" id="UP001529510">
    <property type="component" value="Unassembled WGS sequence"/>
</dbReference>
<feature type="non-terminal residue" evidence="2">
    <location>
        <position position="817"/>
    </location>
</feature>
<feature type="coiled-coil region" evidence="1">
    <location>
        <begin position="23"/>
        <end position="50"/>
    </location>
</feature>
<reference evidence="2 3" key="1">
    <citation type="submission" date="2024-05" db="EMBL/GenBank/DDBJ databases">
        <title>Genome sequencing and assembly of Indian major carp, Cirrhinus mrigala (Hamilton, 1822).</title>
        <authorList>
            <person name="Mohindra V."/>
            <person name="Chowdhury L.M."/>
            <person name="Lal K."/>
            <person name="Jena J.K."/>
        </authorList>
    </citation>
    <scope>NUCLEOTIDE SEQUENCE [LARGE SCALE GENOMIC DNA]</scope>
    <source>
        <strain evidence="2">CM1030</strain>
        <tissue evidence="2">Blood</tissue>
    </source>
</reference>
<dbReference type="EMBL" id="JAMKFB020000012">
    <property type="protein sequence ID" value="KAL0180173.1"/>
    <property type="molecule type" value="Genomic_DNA"/>
</dbReference>
<gene>
    <name evidence="2" type="ORF">M9458_025615</name>
</gene>
<feature type="coiled-coil region" evidence="1">
    <location>
        <begin position="672"/>
        <end position="799"/>
    </location>
</feature>
<proteinExistence type="predicted"/>
<feature type="coiled-coil region" evidence="1">
    <location>
        <begin position="222"/>
        <end position="249"/>
    </location>
</feature>
<evidence type="ECO:0000313" key="2">
    <source>
        <dbReference type="EMBL" id="KAL0180173.1"/>
    </source>
</evidence>
<evidence type="ECO:0000313" key="3">
    <source>
        <dbReference type="Proteomes" id="UP001529510"/>
    </source>
</evidence>
<keyword evidence="3" id="KW-1185">Reference proteome</keyword>
<keyword evidence="1" id="KW-0175">Coiled coil</keyword>
<name>A0ABD0Q1K1_CIRMR</name>
<organism evidence="2 3">
    <name type="scientific">Cirrhinus mrigala</name>
    <name type="common">Mrigala</name>
    <dbReference type="NCBI Taxonomy" id="683832"/>
    <lineage>
        <taxon>Eukaryota</taxon>
        <taxon>Metazoa</taxon>
        <taxon>Chordata</taxon>
        <taxon>Craniata</taxon>
        <taxon>Vertebrata</taxon>
        <taxon>Euteleostomi</taxon>
        <taxon>Actinopterygii</taxon>
        <taxon>Neopterygii</taxon>
        <taxon>Teleostei</taxon>
        <taxon>Ostariophysi</taxon>
        <taxon>Cypriniformes</taxon>
        <taxon>Cyprinidae</taxon>
        <taxon>Labeoninae</taxon>
        <taxon>Labeonini</taxon>
        <taxon>Cirrhinus</taxon>
    </lineage>
</organism>
<sequence length="817" mass="93163">MESPLSLETEPQMKRTELVSSQAQSLTKKYQETKELLQLQELKKRNMQAQLGLSLSHWPTKEPYLSDTKKPTTSEVCPSNSIQKTVSFMLQDSEGKIRELESLIDASEPLTLRELIKLMHSHSEYVWVESSQGQERSESVGEMTQKLLENLKNQQEIENETMRKSLEKAGDCIRDYEARLVTMEDMLGRVHRQKMESPFVLGCSREDHPDLSQQVELLASENVALNQRYQEIVNQLREADREIDRLNAELCRLRSSQQYPQSNEHEDKEISEKNVYERELYEKSQKLQEALVKLETLGNNLKDTEKRLQLKEATLRGLGFQVAESEKDDKALDLETDDLKRQLQVLQSKLSEKDEQLQNAEQVCRELQSQNAKHEETARMCSQMLVDAQEEIRTLKEKAGTQGTFASESGCQEMTQKLTHEGVIEEVVEVCESKSKSLKQLLGMLVTGGKTNLSNIGMDTNILERDQGGMMKEMFEGMILRKVLAGLDDCQKGSEVEQTLRNVVERVLVDNKMLLLMNKLSNLQEPTSCTEESAGHGNALSEEIMKLNPCVMKALTEVIQKKVAVLNQTASTLRERTNEELQSLALTLSSRGSQRTWSEYVREAIMDITCMYFAVRENLQRTKPLDLSACANCADLKAQLKSEKQVTPSVQSPIGVTHIQIEGEPIDSLDKAIQLQDTMAKHKKELRELKEAYEQEAEKLRREVAKAGETLRLRSEENVKEIDSLTVCMENLKKKHEMECKDLIARFNQEMEELTDAVGPVEPGLDGELTNSSSLKARIQKLVSRVSELTEEMNLRERNGDATLLRLKYEKDLENLK</sequence>
<comment type="caution">
    <text evidence="2">The sequence shown here is derived from an EMBL/GenBank/DDBJ whole genome shotgun (WGS) entry which is preliminary data.</text>
</comment>
<protein>
    <submittedName>
        <fullName evidence="2">Uncharacterized protein</fullName>
    </submittedName>
</protein>